<comment type="caution">
    <text evidence="2">The sequence shown here is derived from an EMBL/GenBank/DDBJ whole genome shotgun (WGS) entry which is preliminary data.</text>
</comment>
<evidence type="ECO:0000313" key="2">
    <source>
        <dbReference type="EMBL" id="GAA1082749.1"/>
    </source>
</evidence>
<name>A0ABN1THL7_9ACTN</name>
<gene>
    <name evidence="2" type="ORF">GCM10009663_27150</name>
</gene>
<feature type="compositionally biased region" description="Low complexity" evidence="1">
    <location>
        <begin position="285"/>
        <end position="297"/>
    </location>
</feature>
<protein>
    <recommendedName>
        <fullName evidence="4">Protein involved in plasmid replication-relaxation</fullName>
    </recommendedName>
</protein>
<dbReference type="InterPro" id="IPR025855">
    <property type="entry name" value="Replic_Relax"/>
</dbReference>
<evidence type="ECO:0000313" key="3">
    <source>
        <dbReference type="Proteomes" id="UP001499987"/>
    </source>
</evidence>
<evidence type="ECO:0008006" key="4">
    <source>
        <dbReference type="Google" id="ProtNLM"/>
    </source>
</evidence>
<dbReference type="RefSeq" id="WP_344623832.1">
    <property type="nucleotide sequence ID" value="NZ_BAAALD010000021.1"/>
</dbReference>
<keyword evidence="3" id="KW-1185">Reference proteome</keyword>
<accession>A0ABN1THL7</accession>
<dbReference type="Pfam" id="PF13814">
    <property type="entry name" value="Replic_Relax"/>
    <property type="match status" value="1"/>
</dbReference>
<evidence type="ECO:0000256" key="1">
    <source>
        <dbReference type="SAM" id="MobiDB-lite"/>
    </source>
</evidence>
<dbReference type="Proteomes" id="UP001499987">
    <property type="component" value="Unassembled WGS sequence"/>
</dbReference>
<organism evidence="2 3">
    <name type="scientific">Kitasatospora arboriphila</name>
    <dbReference type="NCBI Taxonomy" id="258052"/>
    <lineage>
        <taxon>Bacteria</taxon>
        <taxon>Bacillati</taxon>
        <taxon>Actinomycetota</taxon>
        <taxon>Actinomycetes</taxon>
        <taxon>Kitasatosporales</taxon>
        <taxon>Streptomycetaceae</taxon>
        <taxon>Kitasatospora</taxon>
    </lineage>
</organism>
<feature type="region of interest" description="Disordered" evidence="1">
    <location>
        <begin position="280"/>
        <end position="327"/>
    </location>
</feature>
<proteinExistence type="predicted"/>
<reference evidence="2 3" key="1">
    <citation type="journal article" date="2019" name="Int. J. Syst. Evol. Microbiol.">
        <title>The Global Catalogue of Microorganisms (GCM) 10K type strain sequencing project: providing services to taxonomists for standard genome sequencing and annotation.</title>
        <authorList>
            <consortium name="The Broad Institute Genomics Platform"/>
            <consortium name="The Broad Institute Genome Sequencing Center for Infectious Disease"/>
            <person name="Wu L."/>
            <person name="Ma J."/>
        </authorList>
    </citation>
    <scope>NUCLEOTIDE SEQUENCE [LARGE SCALE GENOMIC DNA]</scope>
    <source>
        <strain evidence="2 3">JCM 13002</strain>
    </source>
</reference>
<sequence>MPARARSTDLARLASRLTGRDLWLLHLLLEHRVLTTGHITDLAFTGRRSANRRLADLRALGLTDSFRPHRRTGSHPAHHVLGRLGAQLLAARHATTPAALGWHPELATRTAYSPFLAHDLGATAFFTRLAHHSRTHPDSGRLTAWWSEQRCEHHWGDLVRPDAYGHWQTPTAAASFFLEYDTGTEPLTRLAAKLNDYAEAAATTRTRPLVLFTLHSTRREQTLHQRLDGHDALARIAAATTARDLPAACAADHHPAAAVWLPVGRPAHRTRLAGLPAAWPVPERPWTAPPDTTAPTAHSGPGSDRGHPYIPAPPPLPPGNADQIYDW</sequence>
<dbReference type="EMBL" id="BAAALD010000021">
    <property type="protein sequence ID" value="GAA1082749.1"/>
    <property type="molecule type" value="Genomic_DNA"/>
</dbReference>